<dbReference type="CDD" id="cd02956">
    <property type="entry name" value="ybbN"/>
    <property type="match status" value="1"/>
</dbReference>
<dbReference type="AlphaFoldDB" id="A0AAJ1FIU6"/>
<sequence length="325" mass="34950">MSDNSNPYGGFGSQMTGQAHFGGASAAPAQAAGGAAIKDTTTSGFTKDVIEESRNQPVLVDFWAPWCGPCKQLTPVIEKVVNESGGRVKLVKMNIDDHPAIPGQLGIQSIPAVIAFVNGRPVDGFMGALPESQVRQFIDKVAGPAGADQAAEIEAALEEAATLLAAGNIQEAAQLFGAVMQAEPENPKAIAGMAECMLAAGQQDRARQLVEGLPEEVKKVAEIQALLKKFEQIDEARKLGDPVALEHALALNPDDHEARMKLAKIRNVEGRREEAAEHLLLIMKHDREFDDDGARRQLLQFFEVWGPKDPATIMARRKLSSILFS</sequence>
<reference evidence="8" key="1">
    <citation type="submission" date="2022-06" db="EMBL/GenBank/DDBJ databases">
        <authorList>
            <person name="Sun Q."/>
        </authorList>
    </citation>
    <scope>NUCLEOTIDE SEQUENCE</scope>
    <source>
        <strain evidence="8">S101</strain>
    </source>
</reference>
<keyword evidence="3" id="KW-0249">Electron transport</keyword>
<comment type="similarity">
    <text evidence="1">Belongs to the thioredoxin family.</text>
</comment>
<gene>
    <name evidence="8" type="primary">trxA</name>
    <name evidence="8" type="ORF">NBH21_11475</name>
</gene>
<dbReference type="InterPro" id="IPR013766">
    <property type="entry name" value="Thioredoxin_domain"/>
</dbReference>
<dbReference type="Gene3D" id="1.25.40.10">
    <property type="entry name" value="Tetratricopeptide repeat domain"/>
    <property type="match status" value="2"/>
</dbReference>
<dbReference type="InterPro" id="IPR017937">
    <property type="entry name" value="Thioredoxin_CS"/>
</dbReference>
<evidence type="ECO:0000256" key="4">
    <source>
        <dbReference type="ARBA" id="ARBA00023157"/>
    </source>
</evidence>
<dbReference type="SUPFAM" id="SSF48452">
    <property type="entry name" value="TPR-like"/>
    <property type="match status" value="1"/>
</dbReference>
<protein>
    <recommendedName>
        <fullName evidence="6">Thioredoxin</fullName>
    </recommendedName>
</protein>
<evidence type="ECO:0000256" key="2">
    <source>
        <dbReference type="ARBA" id="ARBA00022448"/>
    </source>
</evidence>
<dbReference type="Pfam" id="PF14561">
    <property type="entry name" value="TPR_20"/>
    <property type="match status" value="1"/>
</dbReference>
<dbReference type="PROSITE" id="PS51352">
    <property type="entry name" value="THIOREDOXIN_2"/>
    <property type="match status" value="1"/>
</dbReference>
<dbReference type="PANTHER" id="PTHR45663:SF11">
    <property type="entry name" value="GEO12009P1"/>
    <property type="match status" value="1"/>
</dbReference>
<dbReference type="Gene3D" id="3.40.30.10">
    <property type="entry name" value="Glutaredoxin"/>
    <property type="match status" value="1"/>
</dbReference>
<dbReference type="Pfam" id="PF00085">
    <property type="entry name" value="Thioredoxin"/>
    <property type="match status" value="1"/>
</dbReference>
<dbReference type="InterPro" id="IPR036249">
    <property type="entry name" value="Thioredoxin-like_sf"/>
</dbReference>
<comment type="caution">
    <text evidence="8">The sequence shown here is derived from an EMBL/GenBank/DDBJ whole genome shotgun (WGS) entry which is preliminary data.</text>
</comment>
<dbReference type="SUPFAM" id="SSF52833">
    <property type="entry name" value="Thioredoxin-like"/>
    <property type="match status" value="1"/>
</dbReference>
<dbReference type="GO" id="GO:0015035">
    <property type="term" value="F:protein-disulfide reductase activity"/>
    <property type="evidence" value="ECO:0007669"/>
    <property type="project" value="UniProtKB-UniRule"/>
</dbReference>
<dbReference type="InterPro" id="IPR011990">
    <property type="entry name" value="TPR-like_helical_dom_sf"/>
</dbReference>
<dbReference type="RefSeq" id="WP_250913568.1">
    <property type="nucleotide sequence ID" value="NZ_JAMXLX010000003.1"/>
</dbReference>
<evidence type="ECO:0000256" key="3">
    <source>
        <dbReference type="ARBA" id="ARBA00022982"/>
    </source>
</evidence>
<dbReference type="NCBIfam" id="TIGR01068">
    <property type="entry name" value="thioredoxin"/>
    <property type="match status" value="1"/>
</dbReference>
<evidence type="ECO:0000313" key="8">
    <source>
        <dbReference type="EMBL" id="MCO5957396.1"/>
    </source>
</evidence>
<dbReference type="GO" id="GO:0006950">
    <property type="term" value="P:response to stress"/>
    <property type="evidence" value="ECO:0007669"/>
    <property type="project" value="UniProtKB-ARBA"/>
</dbReference>
<evidence type="ECO:0000256" key="6">
    <source>
        <dbReference type="NCBIfam" id="TIGR01068"/>
    </source>
</evidence>
<evidence type="ECO:0000259" key="7">
    <source>
        <dbReference type="PROSITE" id="PS51352"/>
    </source>
</evidence>
<evidence type="ECO:0000256" key="5">
    <source>
        <dbReference type="ARBA" id="ARBA00023284"/>
    </source>
</evidence>
<accession>A0AAJ1FIU6</accession>
<dbReference type="PANTHER" id="PTHR45663">
    <property type="entry name" value="GEO12009P1"/>
    <property type="match status" value="1"/>
</dbReference>
<proteinExistence type="inferred from homology"/>
<dbReference type="PROSITE" id="PS00194">
    <property type="entry name" value="THIOREDOXIN_1"/>
    <property type="match status" value="1"/>
</dbReference>
<dbReference type="InterPro" id="IPR005746">
    <property type="entry name" value="Thioredoxin"/>
</dbReference>
<dbReference type="Pfam" id="PF14559">
    <property type="entry name" value="TPR_19"/>
    <property type="match status" value="1"/>
</dbReference>
<feature type="domain" description="Thioredoxin" evidence="7">
    <location>
        <begin position="26"/>
        <end position="143"/>
    </location>
</feature>
<dbReference type="GO" id="GO:0045454">
    <property type="term" value="P:cell redox homeostasis"/>
    <property type="evidence" value="ECO:0007669"/>
    <property type="project" value="TreeGrafter"/>
</dbReference>
<evidence type="ECO:0000256" key="1">
    <source>
        <dbReference type="ARBA" id="ARBA00008987"/>
    </source>
</evidence>
<evidence type="ECO:0000313" key="9">
    <source>
        <dbReference type="Proteomes" id="UP001155380"/>
    </source>
</evidence>
<dbReference type="Proteomes" id="UP001155380">
    <property type="component" value="Unassembled WGS sequence"/>
</dbReference>
<keyword evidence="2" id="KW-0813">Transport</keyword>
<dbReference type="FunFam" id="3.40.30.10:FF:000001">
    <property type="entry name" value="Thioredoxin"/>
    <property type="match status" value="1"/>
</dbReference>
<dbReference type="GO" id="GO:0005829">
    <property type="term" value="C:cytosol"/>
    <property type="evidence" value="ECO:0007669"/>
    <property type="project" value="TreeGrafter"/>
</dbReference>
<organism evidence="8 9">
    <name type="scientific">Ciceribacter sichuanensis</name>
    <dbReference type="NCBI Taxonomy" id="2949647"/>
    <lineage>
        <taxon>Bacteria</taxon>
        <taxon>Pseudomonadati</taxon>
        <taxon>Pseudomonadota</taxon>
        <taxon>Alphaproteobacteria</taxon>
        <taxon>Hyphomicrobiales</taxon>
        <taxon>Rhizobiaceae</taxon>
        <taxon>Ciceribacter</taxon>
    </lineage>
</organism>
<keyword evidence="5" id="KW-0676">Redox-active center</keyword>
<dbReference type="PRINTS" id="PR00421">
    <property type="entry name" value="THIOREDOXIN"/>
</dbReference>
<keyword evidence="4" id="KW-1015">Disulfide bond</keyword>
<dbReference type="EMBL" id="JAMXLX010000003">
    <property type="protein sequence ID" value="MCO5957396.1"/>
    <property type="molecule type" value="Genomic_DNA"/>
</dbReference>
<name>A0AAJ1FIU6_9HYPH</name>